<gene>
    <name evidence="8" type="ORF">FFWV33_09180</name>
</gene>
<evidence type="ECO:0000256" key="3">
    <source>
        <dbReference type="ARBA" id="ARBA00022475"/>
    </source>
</evidence>
<keyword evidence="6 7" id="KW-0472">Membrane</keyword>
<keyword evidence="3" id="KW-1003">Cell membrane</keyword>
<feature type="transmembrane region" description="Helical" evidence="7">
    <location>
        <begin position="110"/>
        <end position="128"/>
    </location>
</feature>
<keyword evidence="5 7" id="KW-1133">Transmembrane helix</keyword>
<dbReference type="CDD" id="cd13127">
    <property type="entry name" value="MATE_tuaB_like"/>
    <property type="match status" value="1"/>
</dbReference>
<keyword evidence="9" id="KW-1185">Reference proteome</keyword>
<feature type="transmembrane region" description="Helical" evidence="7">
    <location>
        <begin position="148"/>
        <end position="165"/>
    </location>
</feature>
<evidence type="ECO:0000256" key="6">
    <source>
        <dbReference type="ARBA" id="ARBA00023136"/>
    </source>
</evidence>
<dbReference type="EMBL" id="CP020918">
    <property type="protein sequence ID" value="AWG21698.1"/>
    <property type="molecule type" value="Genomic_DNA"/>
</dbReference>
<organism evidence="8 9">
    <name type="scientific">Flavobacterium faecale</name>
    <dbReference type="NCBI Taxonomy" id="1355330"/>
    <lineage>
        <taxon>Bacteria</taxon>
        <taxon>Pseudomonadati</taxon>
        <taxon>Bacteroidota</taxon>
        <taxon>Flavobacteriia</taxon>
        <taxon>Flavobacteriales</taxon>
        <taxon>Flavobacteriaceae</taxon>
        <taxon>Flavobacterium</taxon>
    </lineage>
</organism>
<feature type="transmembrane region" description="Helical" evidence="7">
    <location>
        <begin position="42"/>
        <end position="66"/>
    </location>
</feature>
<dbReference type="PANTHER" id="PTHR30250">
    <property type="entry name" value="PST FAMILY PREDICTED COLANIC ACID TRANSPORTER"/>
    <property type="match status" value="1"/>
</dbReference>
<feature type="transmembrane region" description="Helical" evidence="7">
    <location>
        <begin position="361"/>
        <end position="393"/>
    </location>
</feature>
<evidence type="ECO:0000313" key="9">
    <source>
        <dbReference type="Proteomes" id="UP000244527"/>
    </source>
</evidence>
<evidence type="ECO:0000256" key="1">
    <source>
        <dbReference type="ARBA" id="ARBA00004651"/>
    </source>
</evidence>
<dbReference type="InterPro" id="IPR050833">
    <property type="entry name" value="Poly_Biosynth_Transport"/>
</dbReference>
<feature type="transmembrane region" description="Helical" evidence="7">
    <location>
        <begin position="441"/>
        <end position="459"/>
    </location>
</feature>
<feature type="transmembrane region" description="Helical" evidence="7">
    <location>
        <begin position="414"/>
        <end position="435"/>
    </location>
</feature>
<evidence type="ECO:0000313" key="8">
    <source>
        <dbReference type="EMBL" id="AWG21698.1"/>
    </source>
</evidence>
<dbReference type="OrthoDB" id="9770347at2"/>
<feature type="transmembrane region" description="Helical" evidence="7">
    <location>
        <begin position="78"/>
        <end position="98"/>
    </location>
</feature>
<evidence type="ECO:0000256" key="4">
    <source>
        <dbReference type="ARBA" id="ARBA00022692"/>
    </source>
</evidence>
<keyword evidence="4 7" id="KW-0812">Transmembrane</keyword>
<evidence type="ECO:0000256" key="5">
    <source>
        <dbReference type="ARBA" id="ARBA00022989"/>
    </source>
</evidence>
<dbReference type="GO" id="GO:0005886">
    <property type="term" value="C:plasma membrane"/>
    <property type="evidence" value="ECO:0007669"/>
    <property type="project" value="UniProtKB-SubCell"/>
</dbReference>
<reference evidence="8 9" key="1">
    <citation type="submission" date="2017-04" db="EMBL/GenBank/DDBJ databases">
        <title>Compelte genome sequence of WV33.</title>
        <authorList>
            <person name="Lee P.C."/>
        </authorList>
    </citation>
    <scope>NUCLEOTIDE SEQUENCE [LARGE SCALE GENOMIC DNA]</scope>
    <source>
        <strain evidence="8 9">WV33</strain>
    </source>
</reference>
<dbReference type="KEGG" id="ffa:FFWV33_09180"/>
<dbReference type="Proteomes" id="UP000244527">
    <property type="component" value="Chromosome"/>
</dbReference>
<evidence type="ECO:0000256" key="7">
    <source>
        <dbReference type="SAM" id="Phobius"/>
    </source>
</evidence>
<feature type="transmembrane region" description="Helical" evidence="7">
    <location>
        <begin position="317"/>
        <end position="341"/>
    </location>
</feature>
<accession>A0A2S1LDA8</accession>
<proteinExistence type="inferred from homology"/>
<name>A0A2S1LDA8_9FLAO</name>
<feature type="transmembrane region" description="Helical" evidence="7">
    <location>
        <begin position="171"/>
        <end position="190"/>
    </location>
</feature>
<evidence type="ECO:0000256" key="2">
    <source>
        <dbReference type="ARBA" id="ARBA00007430"/>
    </source>
</evidence>
<dbReference type="AlphaFoldDB" id="A0A2S1LDA8"/>
<sequence length="482" mass="53104">MLKSTAVRGVLWSAIDKFAVQASQFAVSILLARLLVPEDFGLIGMLAIFIAISQAFIESGLGSGLIQRQERTDQDFSTLFIFNLAVSATLYIGLFIASPYVAQFFKEPQLVNLLRVLSLNLIVIAFSIVQRTKLTINLDFKSIAKSNLIGVVVGGFGGILAAINGCGVWSLVYQILAGSLASCIALWFLSSWKASVYFSKDSFRSLFGYGSKLLLAGLYAQVMNNVYNVFLGKYYSSIALGYYSRAKNLADVSAGTISSALQQVTFPMLASVQHDRDKVVLIYSKMIRLSGFVIIPFMTLIALQAKPIVLVLLTEKWVLLIPLLQWMVFSRIFLPLSVINMNLLNAIGRSDLFLKVDLSKFPITVIAMIITIPLGVKAIVIGHVITAALSYLINAYLPGKFYGYGALHQLRDMLPVVGATVLMSICVIVSTFLIHNLVIQLFLGSAVGFVSYMFSCRIFKIKEYNEIKQLVQKLLSKKEVTN</sequence>
<dbReference type="RefSeq" id="WP_108740635.1">
    <property type="nucleotide sequence ID" value="NZ_CP020918.1"/>
</dbReference>
<feature type="transmembrane region" description="Helical" evidence="7">
    <location>
        <begin position="202"/>
        <end position="222"/>
    </location>
</feature>
<comment type="subcellular location">
    <subcellularLocation>
        <location evidence="1">Cell membrane</location>
        <topology evidence="1">Multi-pass membrane protein</topology>
    </subcellularLocation>
</comment>
<comment type="similarity">
    <text evidence="2">Belongs to the polysaccharide synthase family.</text>
</comment>
<dbReference type="Pfam" id="PF13440">
    <property type="entry name" value="Polysacc_synt_3"/>
    <property type="match status" value="1"/>
</dbReference>
<feature type="transmembrane region" description="Helical" evidence="7">
    <location>
        <begin position="286"/>
        <end position="305"/>
    </location>
</feature>
<protein>
    <submittedName>
        <fullName evidence="8">Lipopolysaccharide biosynthesis protein</fullName>
    </submittedName>
</protein>
<dbReference type="PANTHER" id="PTHR30250:SF10">
    <property type="entry name" value="LIPOPOLYSACCHARIDE BIOSYNTHESIS PROTEIN WZXC"/>
    <property type="match status" value="1"/>
</dbReference>